<comment type="caution">
    <text evidence="1">The sequence shown here is derived from an EMBL/GenBank/DDBJ whole genome shotgun (WGS) entry which is preliminary data.</text>
</comment>
<dbReference type="Proteomes" id="UP000179797">
    <property type="component" value="Unassembled WGS sequence"/>
</dbReference>
<evidence type="ECO:0000313" key="2">
    <source>
        <dbReference type="Proteomes" id="UP000179797"/>
    </source>
</evidence>
<organism evidence="1 2">
    <name type="scientific">Flammeovirga pacifica</name>
    <dbReference type="NCBI Taxonomy" id="915059"/>
    <lineage>
        <taxon>Bacteria</taxon>
        <taxon>Pseudomonadati</taxon>
        <taxon>Bacteroidota</taxon>
        <taxon>Cytophagia</taxon>
        <taxon>Cytophagales</taxon>
        <taxon>Flammeovirgaceae</taxon>
        <taxon>Flammeovirga</taxon>
    </lineage>
</organism>
<reference evidence="1 2" key="1">
    <citation type="journal article" date="2012" name="Int. J. Syst. Evol. Microbiol.">
        <title>Flammeovirga pacifica sp. nov., isolated from deep-sea sediment.</title>
        <authorList>
            <person name="Xu H."/>
            <person name="Fu Y."/>
            <person name="Yang N."/>
            <person name="Ding Z."/>
            <person name="Lai Q."/>
            <person name="Zeng R."/>
        </authorList>
    </citation>
    <scope>NUCLEOTIDE SEQUENCE [LARGE SCALE GENOMIC DNA]</scope>
    <source>
        <strain evidence="2">DSM 24597 / LMG 26175 / WPAGA1</strain>
    </source>
</reference>
<evidence type="ECO:0000313" key="1">
    <source>
        <dbReference type="EMBL" id="OHX64572.1"/>
    </source>
</evidence>
<accession>A0A1S1YU67</accession>
<keyword evidence="2" id="KW-1185">Reference proteome</keyword>
<proteinExistence type="predicted"/>
<dbReference type="AlphaFoldDB" id="A0A1S1YU67"/>
<gene>
    <name evidence="1" type="ORF">NH26_23660</name>
</gene>
<name>A0A1S1YU67_FLAPC</name>
<sequence>MATFFSCTKKEDVLPSSHQTIKEQYHTYFSNGASELKIFDDNTFEYISHSENEDSIMHVFGEQRIKVFSDYQYKKITLKGKVLSKSQVEESNGLQSLFVFKVEQLNTSGNQAQWRAENHKPQYIPQIEFTHETVDSTFELVIFNHDLVDPVNGIFKYQPKYTLAP</sequence>
<protein>
    <submittedName>
        <fullName evidence="1">Uncharacterized protein</fullName>
    </submittedName>
</protein>
<dbReference type="EMBL" id="JRYR02000002">
    <property type="protein sequence ID" value="OHX64572.1"/>
    <property type="molecule type" value="Genomic_DNA"/>
</dbReference>